<reference evidence="2 3" key="1">
    <citation type="journal article" date="2019" name="G3 (Bethesda)">
        <title>Sequencing of a Wild Apple (Malus baccata) Genome Unravels the Differences Between Cultivated and Wild Apple Species Regarding Disease Resistance and Cold Tolerance.</title>
        <authorList>
            <person name="Chen X."/>
        </authorList>
    </citation>
    <scope>NUCLEOTIDE SEQUENCE [LARGE SCALE GENOMIC DNA]</scope>
    <source>
        <strain evidence="3">cv. Shandingzi</strain>
        <tissue evidence="2">Leaves</tissue>
    </source>
</reference>
<dbReference type="PANTHER" id="PTHR47592:SF27">
    <property type="entry name" value="OS08G0421700 PROTEIN"/>
    <property type="match status" value="1"/>
</dbReference>
<dbReference type="InterPro" id="IPR054722">
    <property type="entry name" value="PolX-like_BBD"/>
</dbReference>
<comment type="caution">
    <text evidence="2">The sequence shown here is derived from an EMBL/GenBank/DDBJ whole genome shotgun (WGS) entry which is preliminary data.</text>
</comment>
<name>A0A540KAM3_MALBA</name>
<dbReference type="Proteomes" id="UP000315295">
    <property type="component" value="Unassembled WGS sequence"/>
</dbReference>
<accession>A0A540KAM3</accession>
<evidence type="ECO:0000313" key="3">
    <source>
        <dbReference type="Proteomes" id="UP000315295"/>
    </source>
</evidence>
<organism evidence="2 3">
    <name type="scientific">Malus baccata</name>
    <name type="common">Siberian crab apple</name>
    <name type="synonym">Pyrus baccata</name>
    <dbReference type="NCBI Taxonomy" id="106549"/>
    <lineage>
        <taxon>Eukaryota</taxon>
        <taxon>Viridiplantae</taxon>
        <taxon>Streptophyta</taxon>
        <taxon>Embryophyta</taxon>
        <taxon>Tracheophyta</taxon>
        <taxon>Spermatophyta</taxon>
        <taxon>Magnoliopsida</taxon>
        <taxon>eudicotyledons</taxon>
        <taxon>Gunneridae</taxon>
        <taxon>Pentapetalae</taxon>
        <taxon>rosids</taxon>
        <taxon>fabids</taxon>
        <taxon>Rosales</taxon>
        <taxon>Rosaceae</taxon>
        <taxon>Amygdaloideae</taxon>
        <taxon>Maleae</taxon>
        <taxon>Malus</taxon>
    </lineage>
</organism>
<dbReference type="Pfam" id="PF22936">
    <property type="entry name" value="Pol_BBD"/>
    <property type="match status" value="1"/>
</dbReference>
<dbReference type="EMBL" id="VIEB01001581">
    <property type="protein sequence ID" value="TQD71284.1"/>
    <property type="molecule type" value="Genomic_DNA"/>
</dbReference>
<protein>
    <recommendedName>
        <fullName evidence="1">Retrovirus-related Pol polyprotein from transposon TNT 1-94-like beta-barrel domain-containing protein</fullName>
    </recommendedName>
</protein>
<evidence type="ECO:0000259" key="1">
    <source>
        <dbReference type="Pfam" id="PF22936"/>
    </source>
</evidence>
<evidence type="ECO:0000313" key="2">
    <source>
        <dbReference type="EMBL" id="TQD71284.1"/>
    </source>
</evidence>
<keyword evidence="3" id="KW-1185">Reference proteome</keyword>
<sequence>MISEINLVDGCEGWWVDTGVSRHVCNDRSFFKTYYVAEGRKVLLGDSTGKVELRFTSGKTMILKDVMHAQAIRKNLISGFLLNKAGFTQTIGADTYIFTKNGVFVGKGICY</sequence>
<dbReference type="PANTHER" id="PTHR47592">
    <property type="entry name" value="PBF68 PROTEIN"/>
    <property type="match status" value="1"/>
</dbReference>
<feature type="domain" description="Retrovirus-related Pol polyprotein from transposon TNT 1-94-like beta-barrel" evidence="1">
    <location>
        <begin position="14"/>
        <end position="87"/>
    </location>
</feature>
<gene>
    <name evidence="2" type="ORF">C1H46_043183</name>
</gene>
<proteinExistence type="predicted"/>
<dbReference type="AlphaFoldDB" id="A0A540KAM3"/>